<evidence type="ECO:0000313" key="3">
    <source>
        <dbReference type="Proteomes" id="UP001499852"/>
    </source>
</evidence>
<feature type="domain" description="SnoaL-like" evidence="1">
    <location>
        <begin position="9"/>
        <end position="104"/>
    </location>
</feature>
<keyword evidence="3" id="KW-1185">Reference proteome</keyword>
<accession>A0ABP9P531</accession>
<evidence type="ECO:0000259" key="1">
    <source>
        <dbReference type="Pfam" id="PF12680"/>
    </source>
</evidence>
<dbReference type="SUPFAM" id="SSF54427">
    <property type="entry name" value="NTF2-like"/>
    <property type="match status" value="1"/>
</dbReference>
<dbReference type="EMBL" id="BAABIA010000003">
    <property type="protein sequence ID" value="GAA5137281.1"/>
    <property type="molecule type" value="Genomic_DNA"/>
</dbReference>
<organism evidence="2 3">
    <name type="scientific">Prosthecobacter algae</name>
    <dbReference type="NCBI Taxonomy" id="1144682"/>
    <lineage>
        <taxon>Bacteria</taxon>
        <taxon>Pseudomonadati</taxon>
        <taxon>Verrucomicrobiota</taxon>
        <taxon>Verrucomicrobiia</taxon>
        <taxon>Verrucomicrobiales</taxon>
        <taxon>Verrucomicrobiaceae</taxon>
        <taxon>Prosthecobacter</taxon>
    </lineage>
</organism>
<proteinExistence type="predicted"/>
<dbReference type="Pfam" id="PF12680">
    <property type="entry name" value="SnoaL_2"/>
    <property type="match status" value="1"/>
</dbReference>
<name>A0ABP9P531_9BACT</name>
<dbReference type="Proteomes" id="UP001499852">
    <property type="component" value="Unassembled WGS sequence"/>
</dbReference>
<dbReference type="Gene3D" id="3.10.450.50">
    <property type="match status" value="1"/>
</dbReference>
<protein>
    <submittedName>
        <fullName evidence="2">Nuclear transport factor 2 family protein</fullName>
    </submittedName>
</protein>
<gene>
    <name evidence="2" type="ORF">GCM10023213_13700</name>
</gene>
<dbReference type="InterPro" id="IPR037401">
    <property type="entry name" value="SnoaL-like"/>
</dbReference>
<evidence type="ECO:0000313" key="2">
    <source>
        <dbReference type="EMBL" id="GAA5137281.1"/>
    </source>
</evidence>
<reference evidence="3" key="1">
    <citation type="journal article" date="2019" name="Int. J. Syst. Evol. Microbiol.">
        <title>The Global Catalogue of Microorganisms (GCM) 10K type strain sequencing project: providing services to taxonomists for standard genome sequencing and annotation.</title>
        <authorList>
            <consortium name="The Broad Institute Genomics Platform"/>
            <consortium name="The Broad Institute Genome Sequencing Center for Infectious Disease"/>
            <person name="Wu L."/>
            <person name="Ma J."/>
        </authorList>
    </citation>
    <scope>NUCLEOTIDE SEQUENCE [LARGE SCALE GENOMIC DNA]</scope>
    <source>
        <strain evidence="3">JCM 18053</strain>
    </source>
</reference>
<dbReference type="InterPro" id="IPR032710">
    <property type="entry name" value="NTF2-like_dom_sf"/>
</dbReference>
<dbReference type="RefSeq" id="WP_345735631.1">
    <property type="nucleotide sequence ID" value="NZ_BAABIA010000003.1"/>
</dbReference>
<sequence length="109" mass="11944">MKTEPTPIITRFIETMNGQDSAAFLTCFTPGAIVHDEGHSHQGHVEIQAWIEKAWASYQPHVELREIITTGPDTVFAGEVSGSFDGSPIVLRHHLTVADGLIVELRIAP</sequence>
<comment type="caution">
    <text evidence="2">The sequence shown here is derived from an EMBL/GenBank/DDBJ whole genome shotgun (WGS) entry which is preliminary data.</text>
</comment>